<protein>
    <submittedName>
        <fullName evidence="2">Uncharacterized protein</fullName>
    </submittedName>
</protein>
<organism evidence="2 4">
    <name type="scientific">Paenibacillus urinalis</name>
    <dbReference type="NCBI Taxonomy" id="521520"/>
    <lineage>
        <taxon>Bacteria</taxon>
        <taxon>Bacillati</taxon>
        <taxon>Bacillota</taxon>
        <taxon>Bacilli</taxon>
        <taxon>Bacillales</taxon>
        <taxon>Paenibacillaceae</taxon>
        <taxon>Paenibacillus</taxon>
    </lineage>
</organism>
<feature type="signal peptide" evidence="1">
    <location>
        <begin position="1"/>
        <end position="32"/>
    </location>
</feature>
<dbReference type="RefSeq" id="WP_205053031.1">
    <property type="nucleotide sequence ID" value="NZ_CP118101.1"/>
</dbReference>
<evidence type="ECO:0000313" key="4">
    <source>
        <dbReference type="Proteomes" id="UP001220962"/>
    </source>
</evidence>
<keyword evidence="1" id="KW-0732">Signal</keyword>
<accession>A0AAX3MSX8</accession>
<feature type="chain" id="PRO_5043477989" evidence="1">
    <location>
        <begin position="33"/>
        <end position="171"/>
    </location>
</feature>
<name>A0AAX3MSX8_9BACL</name>
<reference evidence="2 5" key="1">
    <citation type="submission" date="2023-02" db="EMBL/GenBank/DDBJ databases">
        <title>Pathogen: clinical or host-associated sample.</title>
        <authorList>
            <person name="Hergert J."/>
            <person name="Casey R."/>
            <person name="Wagner J."/>
            <person name="Young E.L."/>
            <person name="Oakeson K.F."/>
        </authorList>
    </citation>
    <scope>NUCLEOTIDE SEQUENCE</scope>
    <source>
        <strain evidence="3 5">2022CK-00829</strain>
        <strain evidence="2">2022CK-00830</strain>
    </source>
</reference>
<evidence type="ECO:0000313" key="3">
    <source>
        <dbReference type="EMBL" id="WDI00417.1"/>
    </source>
</evidence>
<dbReference type="Proteomes" id="UP001221519">
    <property type="component" value="Chromosome"/>
</dbReference>
<dbReference type="Proteomes" id="UP001220962">
    <property type="component" value="Chromosome"/>
</dbReference>
<evidence type="ECO:0000313" key="5">
    <source>
        <dbReference type="Proteomes" id="UP001221519"/>
    </source>
</evidence>
<gene>
    <name evidence="2" type="ORF">PUW23_14305</name>
    <name evidence="3" type="ORF">PUW25_14050</name>
</gene>
<evidence type="ECO:0000256" key="1">
    <source>
        <dbReference type="SAM" id="SignalP"/>
    </source>
</evidence>
<dbReference type="EMBL" id="CP118108">
    <property type="protein sequence ID" value="WDI00417.1"/>
    <property type="molecule type" value="Genomic_DNA"/>
</dbReference>
<dbReference type="EMBL" id="CP118101">
    <property type="protein sequence ID" value="WDH80721.1"/>
    <property type="molecule type" value="Genomic_DNA"/>
</dbReference>
<proteinExistence type="predicted"/>
<dbReference type="AlphaFoldDB" id="A0AAX3MSX8"/>
<keyword evidence="5" id="KW-1185">Reference proteome</keyword>
<evidence type="ECO:0000313" key="2">
    <source>
        <dbReference type="EMBL" id="WDH80721.1"/>
    </source>
</evidence>
<sequence length="171" mass="18655">MKYWNKSKAKWMIAAVAALTLTVAIPISSVMAEDSTAEVRQVDKSAVGAPNVTIIRANGEVISPMEAGEWDYLGQRSTVSSQNPTNYVHSGGGDFKFQVASGPSGGAWYQLREYDPGSNADELVTGYEYLLYPGDTLIYRGIGSYVDGDNKKAEFYVYESFSGSGSVKYWD</sequence>